<reference evidence="1 2" key="1">
    <citation type="journal article" date="2018" name="Sci. Rep.">
        <title>Genomic signatures of local adaptation to the degree of environmental predictability in rotifers.</title>
        <authorList>
            <person name="Franch-Gras L."/>
            <person name="Hahn C."/>
            <person name="Garcia-Roger E.M."/>
            <person name="Carmona M.J."/>
            <person name="Serra M."/>
            <person name="Gomez A."/>
        </authorList>
    </citation>
    <scope>NUCLEOTIDE SEQUENCE [LARGE SCALE GENOMIC DNA]</scope>
    <source>
        <strain evidence="1">HYR1</strain>
    </source>
</reference>
<name>A0A3M7QFP1_BRAPC</name>
<protein>
    <recommendedName>
        <fullName evidence="3">RNA-directed DNA polymerase from mobile element jockey-like</fullName>
    </recommendedName>
</protein>
<sequence>MKISVEKLCSVVFSRYKKESDNLNLKIYGNRIVSQKEIKFLGYKLCIILEEAKTISVVYQLKQIKLVNTFTNFGRPFLGLTNSWDSHMILVLHHLMICHKVFFLWRAEYLIKQNCRYFNGQASAFKIKRMYTHINKNLKIREKL</sequence>
<dbReference type="EMBL" id="REGN01006252">
    <property type="protein sequence ID" value="RNA10257.1"/>
    <property type="molecule type" value="Genomic_DNA"/>
</dbReference>
<accession>A0A3M7QFP1</accession>
<organism evidence="1 2">
    <name type="scientific">Brachionus plicatilis</name>
    <name type="common">Marine rotifer</name>
    <name type="synonym">Brachionus muelleri</name>
    <dbReference type="NCBI Taxonomy" id="10195"/>
    <lineage>
        <taxon>Eukaryota</taxon>
        <taxon>Metazoa</taxon>
        <taxon>Spiralia</taxon>
        <taxon>Gnathifera</taxon>
        <taxon>Rotifera</taxon>
        <taxon>Eurotatoria</taxon>
        <taxon>Monogononta</taxon>
        <taxon>Pseudotrocha</taxon>
        <taxon>Ploima</taxon>
        <taxon>Brachionidae</taxon>
        <taxon>Brachionus</taxon>
    </lineage>
</organism>
<evidence type="ECO:0000313" key="2">
    <source>
        <dbReference type="Proteomes" id="UP000276133"/>
    </source>
</evidence>
<proteinExistence type="predicted"/>
<dbReference type="Proteomes" id="UP000276133">
    <property type="component" value="Unassembled WGS sequence"/>
</dbReference>
<evidence type="ECO:0000313" key="1">
    <source>
        <dbReference type="EMBL" id="RNA10257.1"/>
    </source>
</evidence>
<dbReference type="AlphaFoldDB" id="A0A3M7QFP1"/>
<comment type="caution">
    <text evidence="1">The sequence shown here is derived from an EMBL/GenBank/DDBJ whole genome shotgun (WGS) entry which is preliminary data.</text>
</comment>
<evidence type="ECO:0008006" key="3">
    <source>
        <dbReference type="Google" id="ProtNLM"/>
    </source>
</evidence>
<gene>
    <name evidence="1" type="ORF">BpHYR1_002388</name>
</gene>
<keyword evidence="2" id="KW-1185">Reference proteome</keyword>